<protein>
    <submittedName>
        <fullName evidence="1">Uncharacterized protein</fullName>
    </submittedName>
</protein>
<accession>A0A1U6JDH4</accession>
<gene>
    <name evidence="1" type="ORF">CCH01_14510</name>
</gene>
<dbReference type="STRING" id="1351755.CCH01_14510"/>
<organism evidence="1 2">
    <name type="scientific">Clostridium chauvoei JF4335</name>
    <dbReference type="NCBI Taxonomy" id="1351755"/>
    <lineage>
        <taxon>Bacteria</taxon>
        <taxon>Bacillati</taxon>
        <taxon>Bacillota</taxon>
        <taxon>Clostridia</taxon>
        <taxon>Eubacteriales</taxon>
        <taxon>Clostridiaceae</taxon>
        <taxon>Clostridium</taxon>
    </lineage>
</organism>
<evidence type="ECO:0000313" key="2">
    <source>
        <dbReference type="Proteomes" id="UP000190476"/>
    </source>
</evidence>
<keyword evidence="2" id="KW-1185">Reference proteome</keyword>
<dbReference type="Proteomes" id="UP000190476">
    <property type="component" value="Chromosome I"/>
</dbReference>
<dbReference type="GeneID" id="66301781"/>
<dbReference type="EMBL" id="LT799839">
    <property type="protein sequence ID" value="SLK18374.1"/>
    <property type="molecule type" value="Genomic_DNA"/>
</dbReference>
<evidence type="ECO:0000313" key="1">
    <source>
        <dbReference type="EMBL" id="SLK18374.1"/>
    </source>
</evidence>
<proteinExistence type="predicted"/>
<dbReference type="RefSeq" id="WP_079481385.1">
    <property type="nucleotide sequence ID" value="NZ_CBML010000006.1"/>
</dbReference>
<dbReference type="AlphaFoldDB" id="A0A1U6JDH4"/>
<dbReference type="OrthoDB" id="1914673at2"/>
<name>A0A1U6JDH4_9CLOT</name>
<reference evidence="2" key="1">
    <citation type="submission" date="2017-03" db="EMBL/GenBank/DDBJ databases">
        <authorList>
            <person name="Falquet L."/>
            <person name="Falquet L."/>
        </authorList>
    </citation>
    <scope>NUCLEOTIDE SEQUENCE [LARGE SCALE GENOMIC DNA]</scope>
</reference>
<sequence length="194" mass="22758">MFAFDLMNIFEGLVRNYIKFDLNRESTRYEILKKEIDYMVSVGEVLGYSSIVTGIDENNNNINDKIELIWRDYDDLKAMPKDVVFYYSIEEDLVNDIKSIDSLLENIDKEKSNTSFMQVVEVASTERIQYLNRHIQTSKNVIGKDTLIIYRIKDILEGKNYLYAYLFNGNKIVKERIATSYTDIFGFLKAKFSK</sequence>